<dbReference type="SUPFAM" id="SSF51735">
    <property type="entry name" value="NAD(P)-binding Rossmann-fold domains"/>
    <property type="match status" value="1"/>
</dbReference>
<feature type="domain" description="Pyrroline-5-carboxylate reductase dimerisation" evidence="9">
    <location>
        <begin position="162"/>
        <end position="258"/>
    </location>
</feature>
<dbReference type="PANTHER" id="PTHR11645">
    <property type="entry name" value="PYRROLINE-5-CARBOXYLATE REDUCTASE"/>
    <property type="match status" value="1"/>
</dbReference>
<keyword evidence="5 7" id="KW-0028">Amino-acid biosynthesis</keyword>
<evidence type="ECO:0000256" key="5">
    <source>
        <dbReference type="HAMAP-Rule" id="MF_01925"/>
    </source>
</evidence>
<evidence type="ECO:0000256" key="1">
    <source>
        <dbReference type="ARBA" id="ARBA00005525"/>
    </source>
</evidence>
<dbReference type="Gene3D" id="3.40.50.720">
    <property type="entry name" value="NAD(P)-binding Rossmann-like Domain"/>
    <property type="match status" value="1"/>
</dbReference>
<dbReference type="GO" id="GO:0004735">
    <property type="term" value="F:pyrroline-5-carboxylate reductase activity"/>
    <property type="evidence" value="ECO:0007669"/>
    <property type="project" value="UniProtKB-EC"/>
</dbReference>
<evidence type="ECO:0000256" key="2">
    <source>
        <dbReference type="ARBA" id="ARBA00022650"/>
    </source>
</evidence>
<keyword evidence="4 5" id="KW-0560">Oxidoreductase</keyword>
<comment type="catalytic activity">
    <reaction evidence="5 7">
        <text>L-proline + NADP(+) = (S)-1-pyrroline-5-carboxylate + NADPH + 2 H(+)</text>
        <dbReference type="Rhea" id="RHEA:14109"/>
        <dbReference type="ChEBI" id="CHEBI:15378"/>
        <dbReference type="ChEBI" id="CHEBI:17388"/>
        <dbReference type="ChEBI" id="CHEBI:57783"/>
        <dbReference type="ChEBI" id="CHEBI:58349"/>
        <dbReference type="ChEBI" id="CHEBI:60039"/>
        <dbReference type="EC" id="1.5.1.2"/>
    </reaction>
</comment>
<dbReference type="PANTHER" id="PTHR11645:SF0">
    <property type="entry name" value="PYRROLINE-5-CARBOXYLATE REDUCTASE 3"/>
    <property type="match status" value="1"/>
</dbReference>
<evidence type="ECO:0000256" key="4">
    <source>
        <dbReference type="ARBA" id="ARBA00023002"/>
    </source>
</evidence>
<dbReference type="InterPro" id="IPR000304">
    <property type="entry name" value="Pyrroline-COOH_reductase"/>
</dbReference>
<evidence type="ECO:0000256" key="7">
    <source>
        <dbReference type="RuleBase" id="RU003903"/>
    </source>
</evidence>
<dbReference type="InterPro" id="IPR008927">
    <property type="entry name" value="6-PGluconate_DH-like_C_sf"/>
</dbReference>
<evidence type="ECO:0000259" key="9">
    <source>
        <dbReference type="Pfam" id="PF14748"/>
    </source>
</evidence>
<evidence type="ECO:0000256" key="6">
    <source>
        <dbReference type="NCBIfam" id="TIGR00112"/>
    </source>
</evidence>
<dbReference type="SUPFAM" id="SSF48179">
    <property type="entry name" value="6-phosphogluconate dehydrogenase C-terminal domain-like"/>
    <property type="match status" value="1"/>
</dbReference>
<evidence type="ECO:0000256" key="3">
    <source>
        <dbReference type="ARBA" id="ARBA00022857"/>
    </source>
</evidence>
<comment type="subcellular location">
    <subcellularLocation>
        <location evidence="5">Cytoplasm</location>
    </subcellularLocation>
</comment>
<dbReference type="Pfam" id="PF14748">
    <property type="entry name" value="P5CR_dimer"/>
    <property type="match status" value="1"/>
</dbReference>
<dbReference type="InterPro" id="IPR036291">
    <property type="entry name" value="NAD(P)-bd_dom_sf"/>
</dbReference>
<dbReference type="InterPro" id="IPR029036">
    <property type="entry name" value="P5CR_dimer"/>
</dbReference>
<keyword evidence="2 5" id="KW-0641">Proline biosynthesis</keyword>
<protein>
    <recommendedName>
        <fullName evidence="5 6">Pyrroline-5-carboxylate reductase</fullName>
        <shortName evidence="5">P5C reductase</shortName>
        <shortName evidence="5">P5CR</shortName>
        <ecNumber evidence="5 6">1.5.1.2</ecNumber>
    </recommendedName>
    <alternativeName>
        <fullName evidence="5">PCA reductase</fullName>
    </alternativeName>
</protein>
<gene>
    <name evidence="5 10" type="primary">proC</name>
    <name evidence="10" type="ORF">JZO70_21545</name>
</gene>
<feature type="domain" description="Pyrroline-5-carboxylate reductase catalytic N-terminal" evidence="8">
    <location>
        <begin position="2"/>
        <end position="97"/>
    </location>
</feature>
<comment type="catalytic activity">
    <reaction evidence="5">
        <text>L-proline + NAD(+) = (S)-1-pyrroline-5-carboxylate + NADH + 2 H(+)</text>
        <dbReference type="Rhea" id="RHEA:14105"/>
        <dbReference type="ChEBI" id="CHEBI:15378"/>
        <dbReference type="ChEBI" id="CHEBI:17388"/>
        <dbReference type="ChEBI" id="CHEBI:57540"/>
        <dbReference type="ChEBI" id="CHEBI:57945"/>
        <dbReference type="ChEBI" id="CHEBI:60039"/>
        <dbReference type="EC" id="1.5.1.2"/>
    </reaction>
</comment>
<evidence type="ECO:0000313" key="11">
    <source>
        <dbReference type="Proteomes" id="UP000664601"/>
    </source>
</evidence>
<comment type="function">
    <text evidence="5">Catalyzes the reduction of 1-pyrroline-5-carboxylate (PCA) to L-proline.</text>
</comment>
<accession>A0ABS3LGL0</accession>
<evidence type="ECO:0000259" key="8">
    <source>
        <dbReference type="Pfam" id="PF03807"/>
    </source>
</evidence>
<dbReference type="InterPro" id="IPR028939">
    <property type="entry name" value="P5C_Rdtase_cat_N"/>
</dbReference>
<keyword evidence="3 5" id="KW-0521">NADP</keyword>
<dbReference type="PROSITE" id="PS00521">
    <property type="entry name" value="P5CR"/>
    <property type="match status" value="1"/>
</dbReference>
<sequence>MKIGFFGAGHMGSAMIQGFINSGEVSPTDILVKGGRSQTAANRQKEMGFTLIDDLHDIAEAELLIVAVNPSAVLPILKALPTSVTDKKIPLVSVAAGVNLPEMADVLGDEYPLAHCIPNTPVQVNEGLLGISYGEQLSSADKDTIDQALKILGSLVEIDEPLLGIVGSVAGCGPAFVDLFIEALSDAGVLYGLNRELSYQIAEQMIKGAAELALQSKKHPGELKDGVATPGGTTIKGVVALEKHGFRNAVIEGVKGTME</sequence>
<organism evidence="10 11">
    <name type="scientific">Candidatus Enterococcus moelleringii</name>
    <dbReference type="NCBI Taxonomy" id="2815325"/>
    <lineage>
        <taxon>Bacteria</taxon>
        <taxon>Bacillati</taxon>
        <taxon>Bacillota</taxon>
        <taxon>Bacilli</taxon>
        <taxon>Lactobacillales</taxon>
        <taxon>Enterococcaceae</taxon>
        <taxon>Enterococcus</taxon>
    </lineage>
</organism>
<dbReference type="InterPro" id="IPR053790">
    <property type="entry name" value="P5CR-like_CS"/>
</dbReference>
<dbReference type="RefSeq" id="WP_207675761.1">
    <property type="nucleotide sequence ID" value="NZ_JAFREM010000042.1"/>
</dbReference>
<dbReference type="HAMAP" id="MF_01925">
    <property type="entry name" value="P5C_reductase"/>
    <property type="match status" value="1"/>
</dbReference>
<name>A0ABS3LGL0_9ENTE</name>
<proteinExistence type="inferred from homology"/>
<dbReference type="EC" id="1.5.1.2" evidence="5 6"/>
<keyword evidence="11" id="KW-1185">Reference proteome</keyword>
<dbReference type="PIRSF" id="PIRSF000193">
    <property type="entry name" value="Pyrrol-5-carb_rd"/>
    <property type="match status" value="1"/>
</dbReference>
<dbReference type="Gene3D" id="1.10.3730.10">
    <property type="entry name" value="ProC C-terminal domain-like"/>
    <property type="match status" value="1"/>
</dbReference>
<comment type="caution">
    <text evidence="10">The sequence shown here is derived from an EMBL/GenBank/DDBJ whole genome shotgun (WGS) entry which is preliminary data.</text>
</comment>
<reference evidence="10 11" key="1">
    <citation type="submission" date="2021-03" db="EMBL/GenBank/DDBJ databases">
        <title>Enterococcal diversity collection.</title>
        <authorList>
            <person name="Gilmore M.S."/>
            <person name="Schwartzman J."/>
            <person name="Van Tyne D."/>
            <person name="Martin M."/>
            <person name="Earl A.M."/>
            <person name="Manson A.L."/>
            <person name="Straub T."/>
            <person name="Salamzade R."/>
            <person name="Saavedra J."/>
            <person name="Lebreton F."/>
            <person name="Prichula J."/>
            <person name="Schaufler K."/>
            <person name="Gaca A."/>
            <person name="Sgardioli B."/>
            <person name="Wagenaar J."/>
            <person name="Strong T."/>
        </authorList>
    </citation>
    <scope>NUCLEOTIDE SEQUENCE [LARGE SCALE GENOMIC DNA]</scope>
    <source>
        <strain evidence="10 11">669A</strain>
    </source>
</reference>
<evidence type="ECO:0000313" key="10">
    <source>
        <dbReference type="EMBL" id="MBO1308771.1"/>
    </source>
</evidence>
<dbReference type="Proteomes" id="UP000664601">
    <property type="component" value="Unassembled WGS sequence"/>
</dbReference>
<keyword evidence="5" id="KW-0963">Cytoplasm</keyword>
<comment type="pathway">
    <text evidence="5 7">Amino-acid biosynthesis; L-proline biosynthesis; L-proline from L-glutamate 5-semialdehyde: step 1/1.</text>
</comment>
<dbReference type="NCBIfam" id="TIGR00112">
    <property type="entry name" value="proC"/>
    <property type="match status" value="1"/>
</dbReference>
<dbReference type="EMBL" id="JAFREM010000042">
    <property type="protein sequence ID" value="MBO1308771.1"/>
    <property type="molecule type" value="Genomic_DNA"/>
</dbReference>
<comment type="similarity">
    <text evidence="1 5 7">Belongs to the pyrroline-5-carboxylate reductase family.</text>
</comment>
<dbReference type="Pfam" id="PF03807">
    <property type="entry name" value="F420_oxidored"/>
    <property type="match status" value="1"/>
</dbReference>